<gene>
    <name evidence="2" type="ORF">Gotri_005073</name>
</gene>
<dbReference type="GO" id="GO:0004523">
    <property type="term" value="F:RNA-DNA hybrid ribonuclease activity"/>
    <property type="evidence" value="ECO:0007669"/>
    <property type="project" value="InterPro"/>
</dbReference>
<proteinExistence type="predicted"/>
<dbReference type="GO" id="GO:0003676">
    <property type="term" value="F:nucleic acid binding"/>
    <property type="evidence" value="ECO:0007669"/>
    <property type="project" value="InterPro"/>
</dbReference>
<dbReference type="EMBL" id="JABEZW010000010">
    <property type="protein sequence ID" value="MBA0777006.1"/>
    <property type="molecule type" value="Genomic_DNA"/>
</dbReference>
<dbReference type="AlphaFoldDB" id="A0A7J9EVC5"/>
<dbReference type="InterPro" id="IPR012337">
    <property type="entry name" value="RNaseH-like_sf"/>
</dbReference>
<organism evidence="2 3">
    <name type="scientific">Gossypium trilobum</name>
    <dbReference type="NCBI Taxonomy" id="34281"/>
    <lineage>
        <taxon>Eukaryota</taxon>
        <taxon>Viridiplantae</taxon>
        <taxon>Streptophyta</taxon>
        <taxon>Embryophyta</taxon>
        <taxon>Tracheophyta</taxon>
        <taxon>Spermatophyta</taxon>
        <taxon>Magnoliopsida</taxon>
        <taxon>eudicotyledons</taxon>
        <taxon>Gunneridae</taxon>
        <taxon>Pentapetalae</taxon>
        <taxon>rosids</taxon>
        <taxon>malvids</taxon>
        <taxon>Malvales</taxon>
        <taxon>Malvaceae</taxon>
        <taxon>Malvoideae</taxon>
        <taxon>Gossypium</taxon>
    </lineage>
</organism>
<keyword evidence="3" id="KW-1185">Reference proteome</keyword>
<protein>
    <recommendedName>
        <fullName evidence="1">RNase H type-1 domain-containing protein</fullName>
    </recommendedName>
</protein>
<sequence length="144" mass="16186">MKEVMSDCISRGHCSFLWRAFSKVWPLLQENLLRSIDGAIHVGYGIATAGGVLLNRKGEWIMGYNSLLGECSMFDIELWGIFDGLTLIQDNQFAKVMIQTDCLEAIKTIQATSFNDSNSTRIRRIYHCLANIGVWGMQVHVQGV</sequence>
<dbReference type="PANTHER" id="PTHR47723">
    <property type="entry name" value="OS05G0353850 PROTEIN"/>
    <property type="match status" value="1"/>
</dbReference>
<dbReference type="InterPro" id="IPR044730">
    <property type="entry name" value="RNase_H-like_dom_plant"/>
</dbReference>
<reference evidence="2 3" key="1">
    <citation type="journal article" date="2019" name="Genome Biol. Evol.">
        <title>Insights into the evolution of the New World diploid cottons (Gossypium, subgenus Houzingenia) based on genome sequencing.</title>
        <authorList>
            <person name="Grover C.E."/>
            <person name="Arick M.A. 2nd"/>
            <person name="Thrash A."/>
            <person name="Conover J.L."/>
            <person name="Sanders W.S."/>
            <person name="Peterson D.G."/>
            <person name="Frelichowski J.E."/>
            <person name="Scheffler J.A."/>
            <person name="Scheffler B.E."/>
            <person name="Wendel J.F."/>
        </authorList>
    </citation>
    <scope>NUCLEOTIDE SEQUENCE [LARGE SCALE GENOMIC DNA]</scope>
    <source>
        <strain evidence="2">8</strain>
        <tissue evidence="2">Leaf</tissue>
    </source>
</reference>
<dbReference type="InterPro" id="IPR053151">
    <property type="entry name" value="RNase_H-like"/>
</dbReference>
<dbReference type="Proteomes" id="UP000593568">
    <property type="component" value="Unassembled WGS sequence"/>
</dbReference>
<comment type="caution">
    <text evidence="2">The sequence shown here is derived from an EMBL/GenBank/DDBJ whole genome shotgun (WGS) entry which is preliminary data.</text>
</comment>
<dbReference type="SUPFAM" id="SSF53098">
    <property type="entry name" value="Ribonuclease H-like"/>
    <property type="match status" value="1"/>
</dbReference>
<evidence type="ECO:0000313" key="3">
    <source>
        <dbReference type="Proteomes" id="UP000593568"/>
    </source>
</evidence>
<evidence type="ECO:0000259" key="1">
    <source>
        <dbReference type="Pfam" id="PF13456"/>
    </source>
</evidence>
<evidence type="ECO:0000313" key="2">
    <source>
        <dbReference type="EMBL" id="MBA0777006.1"/>
    </source>
</evidence>
<name>A0A7J9EVC5_9ROSI</name>
<dbReference type="InterPro" id="IPR036397">
    <property type="entry name" value="RNaseH_sf"/>
</dbReference>
<feature type="domain" description="RNase H type-1" evidence="1">
    <location>
        <begin position="36"/>
        <end position="114"/>
    </location>
</feature>
<dbReference type="InterPro" id="IPR002156">
    <property type="entry name" value="RNaseH_domain"/>
</dbReference>
<accession>A0A7J9EVC5</accession>
<dbReference type="PANTHER" id="PTHR47723:SF19">
    <property type="entry name" value="POLYNUCLEOTIDYL TRANSFERASE, RIBONUCLEASE H-LIKE SUPERFAMILY PROTEIN"/>
    <property type="match status" value="1"/>
</dbReference>
<dbReference type="Gene3D" id="3.30.420.10">
    <property type="entry name" value="Ribonuclease H-like superfamily/Ribonuclease H"/>
    <property type="match status" value="1"/>
</dbReference>
<dbReference type="Pfam" id="PF13456">
    <property type="entry name" value="RVT_3"/>
    <property type="match status" value="1"/>
</dbReference>
<dbReference type="CDD" id="cd06222">
    <property type="entry name" value="RNase_H_like"/>
    <property type="match status" value="1"/>
</dbReference>